<dbReference type="EMBL" id="NJHN03000008">
    <property type="protein sequence ID" value="KAH9426748.1"/>
    <property type="molecule type" value="Genomic_DNA"/>
</dbReference>
<keyword evidence="7" id="KW-0378">Hydrolase</keyword>
<comment type="caution">
    <text evidence="16">The sequence shown here is derived from an EMBL/GenBank/DDBJ whole genome shotgun (WGS) entry which is preliminary data.</text>
</comment>
<dbReference type="InterPro" id="IPR045473">
    <property type="entry name" value="ASM_C"/>
</dbReference>
<dbReference type="InterPro" id="IPR046349">
    <property type="entry name" value="C1-like_sf"/>
</dbReference>
<dbReference type="PROSITE" id="PS50015">
    <property type="entry name" value="SAP_B"/>
    <property type="match status" value="1"/>
</dbReference>
<dbReference type="Gene3D" id="1.10.555.10">
    <property type="entry name" value="Rho GTPase activation protein"/>
    <property type="match status" value="1"/>
</dbReference>
<evidence type="ECO:0000256" key="4">
    <source>
        <dbReference type="ARBA" id="ARBA00022525"/>
    </source>
</evidence>
<evidence type="ECO:0000256" key="9">
    <source>
        <dbReference type="ARBA" id="ARBA00023157"/>
    </source>
</evidence>
<dbReference type="PANTHER" id="PTHR10340:SF34">
    <property type="entry name" value="SPHINGOMYELIN PHOSPHODIESTERASE"/>
    <property type="match status" value="1"/>
</dbReference>
<organism evidence="16 17">
    <name type="scientific">Dermatophagoides pteronyssinus</name>
    <name type="common">European house dust mite</name>
    <dbReference type="NCBI Taxonomy" id="6956"/>
    <lineage>
        <taxon>Eukaryota</taxon>
        <taxon>Metazoa</taxon>
        <taxon>Ecdysozoa</taxon>
        <taxon>Arthropoda</taxon>
        <taxon>Chelicerata</taxon>
        <taxon>Arachnida</taxon>
        <taxon>Acari</taxon>
        <taxon>Acariformes</taxon>
        <taxon>Sarcoptiformes</taxon>
        <taxon>Astigmata</taxon>
        <taxon>Psoroptidia</taxon>
        <taxon>Analgoidea</taxon>
        <taxon>Pyroglyphidae</taxon>
        <taxon>Dermatophagoidinae</taxon>
        <taxon>Dermatophagoides</taxon>
    </lineage>
</organism>
<dbReference type="Pfam" id="PF00149">
    <property type="entry name" value="Metallophos"/>
    <property type="match status" value="1"/>
</dbReference>
<reference evidence="16 17" key="2">
    <citation type="journal article" date="2022" name="Mol. Biol. Evol.">
        <title>Comparative Genomics Reveals Insights into the Divergent Evolution of Astigmatic Mites and Household Pest Adaptations.</title>
        <authorList>
            <person name="Xiong Q."/>
            <person name="Wan A.T."/>
            <person name="Liu X."/>
            <person name="Fung C.S."/>
            <person name="Xiao X."/>
            <person name="Malainual N."/>
            <person name="Hou J."/>
            <person name="Wang L."/>
            <person name="Wang M."/>
            <person name="Yang K.Y."/>
            <person name="Cui Y."/>
            <person name="Leung E.L."/>
            <person name="Nong W."/>
            <person name="Shin S.K."/>
            <person name="Au S.W."/>
            <person name="Jeong K.Y."/>
            <person name="Chew F.T."/>
            <person name="Hui J.H."/>
            <person name="Leung T.F."/>
            <person name="Tungtrongchitr A."/>
            <person name="Zhong N."/>
            <person name="Liu Z."/>
            <person name="Tsui S.K."/>
        </authorList>
    </citation>
    <scope>NUCLEOTIDE SEQUENCE [LARGE SCALE GENOMIC DNA]</scope>
    <source>
        <strain evidence="16">Derp</strain>
    </source>
</reference>
<comment type="catalytic activity">
    <reaction evidence="11">
        <text>a sphingomyelin + H2O = phosphocholine + an N-acylsphing-4-enine + H(+)</text>
        <dbReference type="Rhea" id="RHEA:19253"/>
        <dbReference type="ChEBI" id="CHEBI:15377"/>
        <dbReference type="ChEBI" id="CHEBI:15378"/>
        <dbReference type="ChEBI" id="CHEBI:17636"/>
        <dbReference type="ChEBI" id="CHEBI:52639"/>
        <dbReference type="ChEBI" id="CHEBI:295975"/>
        <dbReference type="EC" id="3.1.4.12"/>
    </reaction>
    <physiologicalReaction direction="left-to-right" evidence="11">
        <dbReference type="Rhea" id="RHEA:19254"/>
    </physiologicalReaction>
</comment>
<dbReference type="InterPro" id="IPR002219">
    <property type="entry name" value="PKC_DAG/PE"/>
</dbReference>
<dbReference type="SUPFAM" id="SSF48350">
    <property type="entry name" value="GTPase activation domain, GAP"/>
    <property type="match status" value="1"/>
</dbReference>
<evidence type="ECO:0000256" key="7">
    <source>
        <dbReference type="ARBA" id="ARBA00022801"/>
    </source>
</evidence>
<dbReference type="Proteomes" id="UP000887458">
    <property type="component" value="Unassembled WGS sequence"/>
</dbReference>
<keyword evidence="10" id="KW-0325">Glycoprotein</keyword>
<comment type="cofactor">
    <cofactor evidence="1">
        <name>Zn(2+)</name>
        <dbReference type="ChEBI" id="CHEBI:29105"/>
    </cofactor>
</comment>
<evidence type="ECO:0000259" key="14">
    <source>
        <dbReference type="PROSITE" id="PS50081"/>
    </source>
</evidence>
<dbReference type="PROSITE" id="PS50081">
    <property type="entry name" value="ZF_DAG_PE_2"/>
    <property type="match status" value="1"/>
</dbReference>
<evidence type="ECO:0000313" key="16">
    <source>
        <dbReference type="EMBL" id="KAH9426748.1"/>
    </source>
</evidence>
<evidence type="ECO:0000256" key="8">
    <source>
        <dbReference type="ARBA" id="ARBA00022833"/>
    </source>
</evidence>
<dbReference type="InterPro" id="IPR004843">
    <property type="entry name" value="Calcineurin-like_PHP"/>
</dbReference>
<dbReference type="PANTHER" id="PTHR10340">
    <property type="entry name" value="SPHINGOMYELIN PHOSPHODIESTERASE"/>
    <property type="match status" value="1"/>
</dbReference>
<keyword evidence="4" id="KW-0964">Secreted</keyword>
<feature type="domain" description="Rho-GAP" evidence="15">
    <location>
        <begin position="830"/>
        <end position="1022"/>
    </location>
</feature>
<evidence type="ECO:0000259" key="15">
    <source>
        <dbReference type="PROSITE" id="PS50238"/>
    </source>
</evidence>
<dbReference type="Pfam" id="PF19272">
    <property type="entry name" value="ASMase_C"/>
    <property type="match status" value="1"/>
</dbReference>
<keyword evidence="5" id="KW-0479">Metal-binding</keyword>
<feature type="region of interest" description="Disordered" evidence="12">
    <location>
        <begin position="694"/>
        <end position="717"/>
    </location>
</feature>
<name>A0ABQ8JVW0_DERPT</name>
<evidence type="ECO:0000256" key="12">
    <source>
        <dbReference type="SAM" id="MobiDB-lite"/>
    </source>
</evidence>
<keyword evidence="17" id="KW-1185">Reference proteome</keyword>
<proteinExistence type="inferred from homology"/>
<sequence>MVQNFQQGRSSSGACLGCKITMTGVKYLIDYGRGFEDVAYVTKYLCKTLALQTDRVCDGYVDNFIVGIEEFVVVMSKVNISSNEICGFLLGETCNQVVHPLYKWNIRLPDRPLFTKPLFRWPFRAQQSFKVLQISDLHIDLDYQENSNAVCNEPLCCRADSPPSTSSTPKVKTSHRAGYWGDYRDCDVPLRLVEQTFQWIRQNHPDIEYILWTGDIPPHDIWNQTKQSQLNYIDIAGHLFDKYFSHVPIYPVVGNHESLPMNSFPLYSHPAIKQKYSKQWLYDRLSSIWLRWLPSDTRSTIERGAYFATRAKKGLKIISLNTNFCNTQNWWVLLNATDPGQQLEWLIQQLTESERLGEMVQIIGHVPPGSNDCAQIWSMNYNQIVNRFASIIKGQFFGHTHNDEFEIFYREVRPELDSDHETTYMPTNVAYIGPSVTTFGNVNPGYRIYVVDQQTFDIIDHETYFLNLTEANLARDRMPLQYRLAYRASQAYEMNTLSPTEWHRLVMRMRTPINRKERSARRMQESNRLFKYFNHYFYNLSDNIGDNNKCDDENCKYEIKETMNRDSKHHQYSIKLLDNMDIVFRQMVSNHKDLLSATNMLLDSYETLLSVDDHSLCNSIDDEQPFLLKLIDNLHKELKTFQPKTIDNRDCLKTIHEKISNLASEIDIILRDGDQIDNLCDDDDDDELQEEHIEQEENGDNLIRNEPSKPDEQLSPDTIPIESNLVINSVSPSPTSPLKTLDDYQQESSSSSSSSAADINLNIMTKLHRFELYQNRLQFSKCNLCNNGILPLKTYYKCTECDYILDQNCYHKKRIIWSILACKPIPKQKLSLNSNVIVLMKKCFQQIEQRGKEHRRLYNTMNNNDQEACKLLDKYLDSSNNNNNNNSTIAISKLNMNTICAMVINILKRLDDSIIPSQHWNDFAKLSAGNQWTNEEKIKFIEQIIMNEMIAIHRYALAILMIHLKQLLSKNYCYYLTKQILADSLGQYLIRCPEQQTMTIMNDNNKQIQIKILNIQKDILLILFDINVDFWKRFCDDR</sequence>
<evidence type="ECO:0000259" key="13">
    <source>
        <dbReference type="PROSITE" id="PS50015"/>
    </source>
</evidence>
<dbReference type="PROSITE" id="PS50238">
    <property type="entry name" value="RHOGAP"/>
    <property type="match status" value="1"/>
</dbReference>
<keyword evidence="9" id="KW-1015">Disulfide bond</keyword>
<dbReference type="InterPro" id="IPR008936">
    <property type="entry name" value="Rho_GTPase_activation_prot"/>
</dbReference>
<accession>A0ABQ8JVW0</accession>
<gene>
    <name evidence="16" type="primary">SMPD1_1</name>
    <name evidence="16" type="ORF">DERP_002848</name>
</gene>
<evidence type="ECO:0000256" key="5">
    <source>
        <dbReference type="ARBA" id="ARBA00022723"/>
    </source>
</evidence>
<comment type="similarity">
    <text evidence="3">Belongs to the acid sphingomyelinase family.</text>
</comment>
<dbReference type="SUPFAM" id="SSF56300">
    <property type="entry name" value="Metallo-dependent phosphatases"/>
    <property type="match status" value="1"/>
</dbReference>
<dbReference type="SUPFAM" id="SSF57889">
    <property type="entry name" value="Cysteine-rich domain"/>
    <property type="match status" value="1"/>
</dbReference>
<dbReference type="InterPro" id="IPR008139">
    <property type="entry name" value="SaposinB_dom"/>
</dbReference>
<reference evidence="16 17" key="1">
    <citation type="journal article" date="2018" name="J. Allergy Clin. Immunol.">
        <title>High-quality assembly of Dermatophagoides pteronyssinus genome and transcriptome reveals a wide range of novel allergens.</title>
        <authorList>
            <person name="Liu X.Y."/>
            <person name="Yang K.Y."/>
            <person name="Wang M.Q."/>
            <person name="Kwok J.S."/>
            <person name="Zeng X."/>
            <person name="Yang Z."/>
            <person name="Xiao X.J."/>
            <person name="Lau C.P."/>
            <person name="Li Y."/>
            <person name="Huang Z.M."/>
            <person name="Ba J.G."/>
            <person name="Yim A.K."/>
            <person name="Ouyang C.Y."/>
            <person name="Ngai S.M."/>
            <person name="Chan T.F."/>
            <person name="Leung E.L."/>
            <person name="Liu L."/>
            <person name="Liu Z.G."/>
            <person name="Tsui S.K."/>
        </authorList>
    </citation>
    <scope>NUCLEOTIDE SEQUENCE [LARGE SCALE GENOMIC DNA]</scope>
    <source>
        <strain evidence="16">Derp</strain>
    </source>
</reference>
<keyword evidence="8" id="KW-0862">Zinc</keyword>
<evidence type="ECO:0000256" key="11">
    <source>
        <dbReference type="ARBA" id="ARBA00047268"/>
    </source>
</evidence>
<dbReference type="Pfam" id="PF00620">
    <property type="entry name" value="RhoGAP"/>
    <property type="match status" value="1"/>
</dbReference>
<feature type="domain" description="Phorbol-ester/DAG-type" evidence="14">
    <location>
        <begin position="767"/>
        <end position="822"/>
    </location>
</feature>
<dbReference type="Gene3D" id="3.60.21.10">
    <property type="match status" value="1"/>
</dbReference>
<feature type="domain" description="Saposin B-type" evidence="13">
    <location>
        <begin position="11"/>
        <end position="98"/>
    </location>
</feature>
<evidence type="ECO:0000313" key="17">
    <source>
        <dbReference type="Proteomes" id="UP000887458"/>
    </source>
</evidence>
<dbReference type="InterPro" id="IPR000198">
    <property type="entry name" value="RhoGAP_dom"/>
</dbReference>
<evidence type="ECO:0000256" key="3">
    <source>
        <dbReference type="ARBA" id="ARBA00008234"/>
    </source>
</evidence>
<dbReference type="InterPro" id="IPR041805">
    <property type="entry name" value="ASMase/PPN1_MPP"/>
</dbReference>
<feature type="region of interest" description="Disordered" evidence="12">
    <location>
        <begin position="732"/>
        <end position="755"/>
    </location>
</feature>
<dbReference type="CDD" id="cd00842">
    <property type="entry name" value="MPP_ASMase"/>
    <property type="match status" value="1"/>
</dbReference>
<evidence type="ECO:0000256" key="2">
    <source>
        <dbReference type="ARBA" id="ARBA00004613"/>
    </source>
</evidence>
<evidence type="ECO:0000256" key="1">
    <source>
        <dbReference type="ARBA" id="ARBA00001947"/>
    </source>
</evidence>
<evidence type="ECO:0000256" key="6">
    <source>
        <dbReference type="ARBA" id="ARBA00022729"/>
    </source>
</evidence>
<evidence type="ECO:0000256" key="10">
    <source>
        <dbReference type="ARBA" id="ARBA00023180"/>
    </source>
</evidence>
<dbReference type="InterPro" id="IPR029052">
    <property type="entry name" value="Metallo-depent_PP-like"/>
</dbReference>
<keyword evidence="6" id="KW-0732">Signal</keyword>
<comment type="subcellular location">
    <subcellularLocation>
        <location evidence="2">Secreted</location>
    </subcellularLocation>
</comment>
<protein>
    <submittedName>
        <fullName evidence="16">Sphingomyelin phosphodiesterase</fullName>
    </submittedName>
</protein>